<reference evidence="2" key="2">
    <citation type="journal article" date="2024" name="Plant">
        <title>Genomic evolution and insights into agronomic trait innovations of Sesamum species.</title>
        <authorList>
            <person name="Miao H."/>
            <person name="Wang L."/>
            <person name="Qu L."/>
            <person name="Liu H."/>
            <person name="Sun Y."/>
            <person name="Le M."/>
            <person name="Wang Q."/>
            <person name="Wei S."/>
            <person name="Zheng Y."/>
            <person name="Lin W."/>
            <person name="Duan Y."/>
            <person name="Cao H."/>
            <person name="Xiong S."/>
            <person name="Wang X."/>
            <person name="Wei L."/>
            <person name="Li C."/>
            <person name="Ma Q."/>
            <person name="Ju M."/>
            <person name="Zhao R."/>
            <person name="Li G."/>
            <person name="Mu C."/>
            <person name="Tian Q."/>
            <person name="Mei H."/>
            <person name="Zhang T."/>
            <person name="Gao T."/>
            <person name="Zhang H."/>
        </authorList>
    </citation>
    <scope>NUCLEOTIDE SEQUENCE</scope>
    <source>
        <strain evidence="2">G02</strain>
    </source>
</reference>
<dbReference type="AlphaFoldDB" id="A0AAW2MXZ3"/>
<gene>
    <name evidence="2" type="ORF">Sradi_4849400</name>
</gene>
<feature type="region of interest" description="Disordered" evidence="1">
    <location>
        <begin position="54"/>
        <end position="73"/>
    </location>
</feature>
<name>A0AAW2MXZ3_SESRA</name>
<evidence type="ECO:0000313" key="2">
    <source>
        <dbReference type="EMBL" id="KAL0336375.1"/>
    </source>
</evidence>
<comment type="caution">
    <text evidence="2">The sequence shown here is derived from an EMBL/GenBank/DDBJ whole genome shotgun (WGS) entry which is preliminary data.</text>
</comment>
<protein>
    <submittedName>
        <fullName evidence="2">Uncharacterized protein</fullName>
    </submittedName>
</protein>
<organism evidence="2">
    <name type="scientific">Sesamum radiatum</name>
    <name type="common">Black benniseed</name>
    <dbReference type="NCBI Taxonomy" id="300843"/>
    <lineage>
        <taxon>Eukaryota</taxon>
        <taxon>Viridiplantae</taxon>
        <taxon>Streptophyta</taxon>
        <taxon>Embryophyta</taxon>
        <taxon>Tracheophyta</taxon>
        <taxon>Spermatophyta</taxon>
        <taxon>Magnoliopsida</taxon>
        <taxon>eudicotyledons</taxon>
        <taxon>Gunneridae</taxon>
        <taxon>Pentapetalae</taxon>
        <taxon>asterids</taxon>
        <taxon>lamiids</taxon>
        <taxon>Lamiales</taxon>
        <taxon>Pedaliaceae</taxon>
        <taxon>Sesamum</taxon>
    </lineage>
</organism>
<accession>A0AAW2MXZ3</accession>
<reference evidence="2" key="1">
    <citation type="submission" date="2020-06" db="EMBL/GenBank/DDBJ databases">
        <authorList>
            <person name="Li T."/>
            <person name="Hu X."/>
            <person name="Zhang T."/>
            <person name="Song X."/>
            <person name="Zhang H."/>
            <person name="Dai N."/>
            <person name="Sheng W."/>
            <person name="Hou X."/>
            <person name="Wei L."/>
        </authorList>
    </citation>
    <scope>NUCLEOTIDE SEQUENCE</scope>
    <source>
        <strain evidence="2">G02</strain>
        <tissue evidence="2">Leaf</tissue>
    </source>
</reference>
<evidence type="ECO:0000256" key="1">
    <source>
        <dbReference type="SAM" id="MobiDB-lite"/>
    </source>
</evidence>
<dbReference type="EMBL" id="JACGWJ010000021">
    <property type="protein sequence ID" value="KAL0336375.1"/>
    <property type="molecule type" value="Genomic_DNA"/>
</dbReference>
<feature type="compositionally biased region" description="Basic and acidic residues" evidence="1">
    <location>
        <begin position="64"/>
        <end position="73"/>
    </location>
</feature>
<sequence length="73" mass="7632">MALEYGRMRIDGGGARCGGRGWVRADGAGRTNDAGMRRTAPRCGRTPLCGWADGAGGGRQAVPKGRENVDNVK</sequence>
<proteinExistence type="predicted"/>